<proteinExistence type="predicted"/>
<dbReference type="EMBL" id="ADNU01000065">
    <property type="protein sequence ID" value="EFG46720.1"/>
    <property type="molecule type" value="Genomic_DNA"/>
</dbReference>
<dbReference type="AlphaFoldDB" id="D4YQ25"/>
<keyword evidence="2" id="KW-1185">Reference proteome</keyword>
<accession>D4YQ25</accession>
<evidence type="ECO:0000313" key="2">
    <source>
        <dbReference type="Proteomes" id="UP000005714"/>
    </source>
</evidence>
<sequence length="53" mass="5987">MLVTSNVKSKLGRQLLGTNTFRLVSSRPDGAKRAKLRIILRSFARFAPFRPDV</sequence>
<gene>
    <name evidence="1" type="ORF">HMPREF0183_2035</name>
</gene>
<name>D4YQ25_9MICO</name>
<protein>
    <submittedName>
        <fullName evidence="1">Uncharacterized protein</fullName>
    </submittedName>
</protein>
<reference evidence="1 2" key="1">
    <citation type="submission" date="2010-04" db="EMBL/GenBank/DDBJ databases">
        <authorList>
            <person name="Qin X."/>
            <person name="Bachman B."/>
            <person name="Battles P."/>
            <person name="Bell A."/>
            <person name="Bess C."/>
            <person name="Bickham C."/>
            <person name="Chaboub L."/>
            <person name="Chen D."/>
            <person name="Coyle M."/>
            <person name="Deiros D.R."/>
            <person name="Dinh H."/>
            <person name="Forbes L."/>
            <person name="Fowler G."/>
            <person name="Francisco L."/>
            <person name="Fu Q."/>
            <person name="Gubbala S."/>
            <person name="Hale W."/>
            <person name="Han Y."/>
            <person name="Hemphill L."/>
            <person name="Highlander S.K."/>
            <person name="Hirani K."/>
            <person name="Hogues M."/>
            <person name="Jackson L."/>
            <person name="Jakkamsetti A."/>
            <person name="Javaid M."/>
            <person name="Jiang H."/>
            <person name="Korchina V."/>
            <person name="Kovar C."/>
            <person name="Lara F."/>
            <person name="Lee S."/>
            <person name="Mata R."/>
            <person name="Mathew T."/>
            <person name="Moen C."/>
            <person name="Morales K."/>
            <person name="Munidasa M."/>
            <person name="Nazareth L."/>
            <person name="Ngo R."/>
            <person name="Nguyen L."/>
            <person name="Okwuonu G."/>
            <person name="Ongeri F."/>
            <person name="Patil S."/>
            <person name="Petrosino J."/>
            <person name="Pham C."/>
            <person name="Pham P."/>
            <person name="Pu L.-L."/>
            <person name="Puazo M."/>
            <person name="Raj R."/>
            <person name="Reid J."/>
            <person name="Rouhana J."/>
            <person name="Saada N."/>
            <person name="Shang Y."/>
            <person name="Simmons D."/>
            <person name="Thornton R."/>
            <person name="Warren J."/>
            <person name="Weissenberger G."/>
            <person name="Zhang J."/>
            <person name="Zhang L."/>
            <person name="Zhou C."/>
            <person name="Zhu D."/>
            <person name="Muzny D."/>
            <person name="Worley K."/>
            <person name="Gibbs R."/>
        </authorList>
    </citation>
    <scope>NUCLEOTIDE SEQUENCE [LARGE SCALE GENOMIC DNA]</scope>
    <source>
        <strain evidence="1 2">ATCC 49030</strain>
    </source>
</reference>
<evidence type="ECO:0000313" key="1">
    <source>
        <dbReference type="EMBL" id="EFG46720.1"/>
    </source>
</evidence>
<dbReference type="Proteomes" id="UP000005714">
    <property type="component" value="Unassembled WGS sequence"/>
</dbReference>
<comment type="caution">
    <text evidence="1">The sequence shown here is derived from an EMBL/GenBank/DDBJ whole genome shotgun (WGS) entry which is preliminary data.</text>
</comment>
<organism evidence="1 2">
    <name type="scientific">Brevibacterium mcbrellneri ATCC 49030</name>
    <dbReference type="NCBI Taxonomy" id="585530"/>
    <lineage>
        <taxon>Bacteria</taxon>
        <taxon>Bacillati</taxon>
        <taxon>Actinomycetota</taxon>
        <taxon>Actinomycetes</taxon>
        <taxon>Micrococcales</taxon>
        <taxon>Brevibacteriaceae</taxon>
        <taxon>Brevibacterium</taxon>
    </lineage>
</organism>